<protein>
    <submittedName>
        <fullName evidence="1">Uncharacterized protein</fullName>
    </submittedName>
</protein>
<dbReference type="AlphaFoldDB" id="A0A5B7IDT4"/>
<comment type="caution">
    <text evidence="1">The sequence shown here is derived from an EMBL/GenBank/DDBJ whole genome shotgun (WGS) entry which is preliminary data.</text>
</comment>
<evidence type="ECO:0000313" key="1">
    <source>
        <dbReference type="EMBL" id="MPC82032.1"/>
    </source>
</evidence>
<proteinExistence type="predicted"/>
<sequence length="69" mass="7683">MIDGWSVQSYRDKVGGGKVARLKEGGNDSKALSCPALTWSFPSTLSWRRRLGSTRVKELCMTARFDAVF</sequence>
<reference evidence="1 2" key="1">
    <citation type="submission" date="2019-05" db="EMBL/GenBank/DDBJ databases">
        <title>Another draft genome of Portunus trituberculatus and its Hox gene families provides insights of decapod evolution.</title>
        <authorList>
            <person name="Jeong J.-H."/>
            <person name="Song I."/>
            <person name="Kim S."/>
            <person name="Choi T."/>
            <person name="Kim D."/>
            <person name="Ryu S."/>
            <person name="Kim W."/>
        </authorList>
    </citation>
    <scope>NUCLEOTIDE SEQUENCE [LARGE SCALE GENOMIC DNA]</scope>
    <source>
        <tissue evidence="1">Muscle</tissue>
    </source>
</reference>
<accession>A0A5B7IDT4</accession>
<organism evidence="1 2">
    <name type="scientific">Portunus trituberculatus</name>
    <name type="common">Swimming crab</name>
    <name type="synonym">Neptunus trituberculatus</name>
    <dbReference type="NCBI Taxonomy" id="210409"/>
    <lineage>
        <taxon>Eukaryota</taxon>
        <taxon>Metazoa</taxon>
        <taxon>Ecdysozoa</taxon>
        <taxon>Arthropoda</taxon>
        <taxon>Crustacea</taxon>
        <taxon>Multicrustacea</taxon>
        <taxon>Malacostraca</taxon>
        <taxon>Eumalacostraca</taxon>
        <taxon>Eucarida</taxon>
        <taxon>Decapoda</taxon>
        <taxon>Pleocyemata</taxon>
        <taxon>Brachyura</taxon>
        <taxon>Eubrachyura</taxon>
        <taxon>Portunoidea</taxon>
        <taxon>Portunidae</taxon>
        <taxon>Portuninae</taxon>
        <taxon>Portunus</taxon>
    </lineage>
</organism>
<gene>
    <name evidence="1" type="ORF">E2C01_076675</name>
</gene>
<name>A0A5B7IDT4_PORTR</name>
<dbReference type="Proteomes" id="UP000324222">
    <property type="component" value="Unassembled WGS sequence"/>
</dbReference>
<keyword evidence="2" id="KW-1185">Reference proteome</keyword>
<dbReference type="EMBL" id="VSRR010058688">
    <property type="protein sequence ID" value="MPC82032.1"/>
    <property type="molecule type" value="Genomic_DNA"/>
</dbReference>
<evidence type="ECO:0000313" key="2">
    <source>
        <dbReference type="Proteomes" id="UP000324222"/>
    </source>
</evidence>